<organism evidence="2 3">
    <name type="scientific">Sulfurimicrobium lacus</name>
    <dbReference type="NCBI Taxonomy" id="2715678"/>
    <lineage>
        <taxon>Bacteria</taxon>
        <taxon>Pseudomonadati</taxon>
        <taxon>Pseudomonadota</taxon>
        <taxon>Betaproteobacteria</taxon>
        <taxon>Nitrosomonadales</taxon>
        <taxon>Sulfuricellaceae</taxon>
        <taxon>Sulfurimicrobium</taxon>
    </lineage>
</organism>
<evidence type="ECO:0000313" key="3">
    <source>
        <dbReference type="Proteomes" id="UP000502260"/>
    </source>
</evidence>
<keyword evidence="1" id="KW-0812">Transmembrane</keyword>
<reference evidence="3" key="1">
    <citation type="submission" date="2020-03" db="EMBL/GenBank/DDBJ databases">
        <title>Complete genome sequence of sulfur-oxidizing bacterium skT11.</title>
        <authorList>
            <person name="Kanda M."/>
            <person name="Kojima H."/>
            <person name="Fukui M."/>
        </authorList>
    </citation>
    <scope>NUCLEOTIDE SEQUENCE [LARGE SCALE GENOMIC DNA]</scope>
    <source>
        <strain evidence="3">skT11</strain>
    </source>
</reference>
<protein>
    <submittedName>
        <fullName evidence="2">Uncharacterized protein</fullName>
    </submittedName>
</protein>
<proteinExistence type="predicted"/>
<keyword evidence="3" id="KW-1185">Reference proteome</keyword>
<evidence type="ECO:0000256" key="1">
    <source>
        <dbReference type="SAM" id="Phobius"/>
    </source>
</evidence>
<gene>
    <name evidence="2" type="ORF">SKTS_09570</name>
</gene>
<dbReference type="RefSeq" id="WP_173061160.1">
    <property type="nucleotide sequence ID" value="NZ_AP022853.1"/>
</dbReference>
<keyword evidence="1" id="KW-1133">Transmembrane helix</keyword>
<dbReference type="AlphaFoldDB" id="A0A6F8VAA1"/>
<dbReference type="KEGG" id="slac:SKTS_09570"/>
<evidence type="ECO:0000313" key="2">
    <source>
        <dbReference type="EMBL" id="BCB26071.1"/>
    </source>
</evidence>
<dbReference type="Proteomes" id="UP000502260">
    <property type="component" value="Chromosome"/>
</dbReference>
<sequence length="63" mass="6374">MDKKPETSTASEPKKQADAKSALVVRLIFGGVIVALIAAMAAISVYGERHAGGAAAPVDAADH</sequence>
<accession>A0A6F8VAA1</accession>
<feature type="transmembrane region" description="Helical" evidence="1">
    <location>
        <begin position="23"/>
        <end position="46"/>
    </location>
</feature>
<keyword evidence="1" id="KW-0472">Membrane</keyword>
<dbReference type="EMBL" id="AP022853">
    <property type="protein sequence ID" value="BCB26071.1"/>
    <property type="molecule type" value="Genomic_DNA"/>
</dbReference>
<name>A0A6F8VAA1_9PROT</name>